<dbReference type="KEGG" id="hac:Hac_1039"/>
<dbReference type="InterPro" id="IPR027417">
    <property type="entry name" value="P-loop_NTPase"/>
</dbReference>
<reference evidence="1 2" key="1">
    <citation type="journal article" date="2006" name="PLoS Genet.">
        <title>Who ate whom? Adaptive Helicobacter genomic changes that accompanied a host jump from early humans to large felines.</title>
        <authorList>
            <person name="Eppinger M."/>
            <person name="Baar C."/>
            <person name="Linz B."/>
            <person name="Raddatz G."/>
            <person name="Lanz C."/>
            <person name="Keller H."/>
            <person name="Morelli G."/>
            <person name="Gressmann H."/>
            <person name="Achtman M."/>
            <person name="Schuster S.C."/>
        </authorList>
    </citation>
    <scope>NUCLEOTIDE SEQUENCE [LARGE SCALE GENOMIC DNA]</scope>
    <source>
        <strain evidence="1 2">Sheeba</strain>
    </source>
</reference>
<proteinExistence type="predicted"/>
<sequence length="171" mass="20025">MGAWWNYPISLYNHEFLKDFNLKEIMPFMLLSAPSMPFEFLCLIDTPSYNSPNQGYTAEDKQASKEYLTHAKHILWLIRCEDGGIQGDDLGYLQELYDEEGKKVFIVLSMVDDIREKSQLEKIATRTKEKLEDKGIEFLGICTHSSTRYQEYKEFSEKAPFLIRLKNFCIL</sequence>
<name>Q17X23_HELAH</name>
<accession>Q17X23</accession>
<dbReference type="Gene3D" id="3.40.50.300">
    <property type="entry name" value="P-loop containing nucleotide triphosphate hydrolases"/>
    <property type="match status" value="1"/>
</dbReference>
<dbReference type="AlphaFoldDB" id="Q17X23"/>
<dbReference type="STRING" id="382638.Hac_1039"/>
<protein>
    <submittedName>
        <fullName evidence="1">Uncharacterized protein</fullName>
    </submittedName>
</protein>
<evidence type="ECO:0000313" key="1">
    <source>
        <dbReference type="EMBL" id="CAJ99803.1"/>
    </source>
</evidence>
<dbReference type="SUPFAM" id="SSF52540">
    <property type="entry name" value="P-loop containing nucleoside triphosphate hydrolases"/>
    <property type="match status" value="1"/>
</dbReference>
<keyword evidence="2" id="KW-1185">Reference proteome</keyword>
<dbReference type="Proteomes" id="UP000000775">
    <property type="component" value="Chromosome"/>
</dbReference>
<dbReference type="HOGENOM" id="CLU_1560816_0_0_7"/>
<evidence type="ECO:0000313" key="2">
    <source>
        <dbReference type="Proteomes" id="UP000000775"/>
    </source>
</evidence>
<dbReference type="EMBL" id="AM260522">
    <property type="protein sequence ID" value="CAJ99803.1"/>
    <property type="molecule type" value="Genomic_DNA"/>
</dbReference>
<gene>
    <name evidence="1" type="primary">fragment 2</name>
    <name evidence="1" type="ordered locus">Hac_1039</name>
</gene>
<organism evidence="1 2">
    <name type="scientific">Helicobacter acinonychis (strain Sheeba)</name>
    <dbReference type="NCBI Taxonomy" id="382638"/>
    <lineage>
        <taxon>Bacteria</taxon>
        <taxon>Pseudomonadati</taxon>
        <taxon>Campylobacterota</taxon>
        <taxon>Epsilonproteobacteria</taxon>
        <taxon>Campylobacterales</taxon>
        <taxon>Helicobacteraceae</taxon>
        <taxon>Helicobacter</taxon>
    </lineage>
</organism>
<dbReference type="eggNOG" id="COG0699">
    <property type="taxonomic scope" value="Bacteria"/>
</dbReference>